<proteinExistence type="predicted"/>
<dbReference type="EMBL" id="SNRW01008058">
    <property type="protein sequence ID" value="KAA6380182.1"/>
    <property type="molecule type" value="Genomic_DNA"/>
</dbReference>
<organism evidence="1 2">
    <name type="scientific">Streblomastix strix</name>
    <dbReference type="NCBI Taxonomy" id="222440"/>
    <lineage>
        <taxon>Eukaryota</taxon>
        <taxon>Metamonada</taxon>
        <taxon>Preaxostyla</taxon>
        <taxon>Oxymonadida</taxon>
        <taxon>Streblomastigidae</taxon>
        <taxon>Streblomastix</taxon>
    </lineage>
</organism>
<dbReference type="AlphaFoldDB" id="A0A5J4VCL3"/>
<gene>
    <name evidence="1" type="ORF">EZS28_024288</name>
</gene>
<reference evidence="1 2" key="1">
    <citation type="submission" date="2019-03" db="EMBL/GenBank/DDBJ databases">
        <title>Single cell metagenomics reveals metabolic interactions within the superorganism composed of flagellate Streblomastix strix and complex community of Bacteroidetes bacteria on its surface.</title>
        <authorList>
            <person name="Treitli S.C."/>
            <person name="Kolisko M."/>
            <person name="Husnik F."/>
            <person name="Keeling P."/>
            <person name="Hampl V."/>
        </authorList>
    </citation>
    <scope>NUCLEOTIDE SEQUENCE [LARGE SCALE GENOMIC DNA]</scope>
    <source>
        <strain evidence="1">ST1C</strain>
    </source>
</reference>
<sequence length="103" mass="11209">MSIAHLEKFGVLQIFQANLLPFLAFGPSGNNISCLDEVLISSQLMMFLVPEFRCSNHVQGIEHFHLPFLYTKSGLTISGTIVTASICSSLIFFKTAGKSEIGG</sequence>
<comment type="caution">
    <text evidence="1">The sequence shown here is derived from an EMBL/GenBank/DDBJ whole genome shotgun (WGS) entry which is preliminary data.</text>
</comment>
<name>A0A5J4VCL3_9EUKA</name>
<protein>
    <submittedName>
        <fullName evidence="1">Uncharacterized protein</fullName>
    </submittedName>
</protein>
<evidence type="ECO:0000313" key="2">
    <source>
        <dbReference type="Proteomes" id="UP000324800"/>
    </source>
</evidence>
<evidence type="ECO:0000313" key="1">
    <source>
        <dbReference type="EMBL" id="KAA6380182.1"/>
    </source>
</evidence>
<dbReference type="Proteomes" id="UP000324800">
    <property type="component" value="Unassembled WGS sequence"/>
</dbReference>
<accession>A0A5J4VCL3</accession>